<dbReference type="EMBL" id="CP029289">
    <property type="protein sequence ID" value="AWR94861.1"/>
    <property type="molecule type" value="Genomic_DNA"/>
</dbReference>
<dbReference type="AlphaFoldDB" id="A0A2U9IFP4"/>
<dbReference type="KEGG" id="abri:DFR85_09875"/>
<evidence type="ECO:0000313" key="2">
    <source>
        <dbReference type="Proteomes" id="UP000248044"/>
    </source>
</evidence>
<keyword evidence="1" id="KW-0240">DNA-directed RNA polymerase</keyword>
<keyword evidence="1" id="KW-0804">Transcription</keyword>
<evidence type="ECO:0000313" key="1">
    <source>
        <dbReference type="EMBL" id="AWR94861.1"/>
    </source>
</evidence>
<sequence>MKKETRIGILSENNKLSCICIFRGSFLEHFILASNKEDALRKLEKSKVKHEINMSNFGIGEKYSGDLENTCNMILEKVSEKINKTNE</sequence>
<accession>A0A2U9IFP4</accession>
<proteinExistence type="predicted"/>
<organism evidence="1 2">
    <name type="scientific">Acidianus brierleyi</name>
    <dbReference type="NCBI Taxonomy" id="41673"/>
    <lineage>
        <taxon>Archaea</taxon>
        <taxon>Thermoproteota</taxon>
        <taxon>Thermoprotei</taxon>
        <taxon>Sulfolobales</taxon>
        <taxon>Sulfolobaceae</taxon>
        <taxon>Acidianus</taxon>
    </lineage>
</organism>
<name>A0A2U9IFP4_9CREN</name>
<keyword evidence="2" id="KW-1185">Reference proteome</keyword>
<reference evidence="1 2" key="1">
    <citation type="submission" date="2018-05" db="EMBL/GenBank/DDBJ databases">
        <title>Complete Genome Sequences of Extremely Thermoacidophilic, Metal-Mobilizing Type-Strain Members of the Archaeal Family Sulfolobaceae: Acidianus brierleyi DSM-1651T, Acidianus sulfidivorans DSM-18786T, Metallosphaera hakonensis DSM-7519T, and Metallosphaera prunae DSM-10039T.</title>
        <authorList>
            <person name="Counts J.A."/>
            <person name="Kelly R.M."/>
        </authorList>
    </citation>
    <scope>NUCLEOTIDE SEQUENCE [LARGE SCALE GENOMIC DNA]</scope>
    <source>
        <strain evidence="1 2">DSM 1651</strain>
    </source>
</reference>
<dbReference type="GO" id="GO:0000428">
    <property type="term" value="C:DNA-directed RNA polymerase complex"/>
    <property type="evidence" value="ECO:0007669"/>
    <property type="project" value="UniProtKB-KW"/>
</dbReference>
<protein>
    <submittedName>
        <fullName evidence="1">DNA-directed RNA polymerase subunit M</fullName>
    </submittedName>
</protein>
<gene>
    <name evidence="1" type="ORF">DFR85_09875</name>
</gene>
<dbReference type="Proteomes" id="UP000248044">
    <property type="component" value="Chromosome"/>
</dbReference>